<evidence type="ECO:0000256" key="1">
    <source>
        <dbReference type="SAM" id="MobiDB-lite"/>
    </source>
</evidence>
<evidence type="ECO:0000313" key="2">
    <source>
        <dbReference type="EMBL" id="MEE2051789.1"/>
    </source>
</evidence>
<organism evidence="2 3">
    <name type="scientific">Nocardiopsis tropica</name>
    <dbReference type="NCBI Taxonomy" id="109330"/>
    <lineage>
        <taxon>Bacteria</taxon>
        <taxon>Bacillati</taxon>
        <taxon>Actinomycetota</taxon>
        <taxon>Actinomycetes</taxon>
        <taxon>Streptosporangiales</taxon>
        <taxon>Nocardiopsidaceae</taxon>
        <taxon>Nocardiopsis</taxon>
    </lineage>
</organism>
<dbReference type="EMBL" id="JAUUCC010000034">
    <property type="protein sequence ID" value="MEE2051789.1"/>
    <property type="molecule type" value="Genomic_DNA"/>
</dbReference>
<reference evidence="2 3" key="1">
    <citation type="submission" date="2023-07" db="EMBL/GenBank/DDBJ databases">
        <authorList>
            <person name="Girao M."/>
            <person name="Carvalho M.F."/>
        </authorList>
    </citation>
    <scope>NUCLEOTIDE SEQUENCE [LARGE SCALE GENOMIC DNA]</scope>
    <source>
        <strain evidence="2 3">66/93</strain>
    </source>
</reference>
<protein>
    <submittedName>
        <fullName evidence="2">Uncharacterized protein</fullName>
    </submittedName>
</protein>
<gene>
    <name evidence="2" type="ORF">Q8A49_14910</name>
</gene>
<evidence type="ECO:0000313" key="3">
    <source>
        <dbReference type="Proteomes" id="UP001348641"/>
    </source>
</evidence>
<accession>A0ABU7KR62</accession>
<proteinExistence type="predicted"/>
<feature type="compositionally biased region" description="Basic and acidic residues" evidence="1">
    <location>
        <begin position="91"/>
        <end position="104"/>
    </location>
</feature>
<name>A0ABU7KR62_9ACTN</name>
<dbReference type="Proteomes" id="UP001348641">
    <property type="component" value="Unassembled WGS sequence"/>
</dbReference>
<feature type="region of interest" description="Disordered" evidence="1">
    <location>
        <begin position="84"/>
        <end position="142"/>
    </location>
</feature>
<comment type="caution">
    <text evidence="2">The sequence shown here is derived from an EMBL/GenBank/DDBJ whole genome shotgun (WGS) entry which is preliminary data.</text>
</comment>
<dbReference type="RefSeq" id="WP_330158852.1">
    <property type="nucleotide sequence ID" value="NZ_BAAAJA010000022.1"/>
</dbReference>
<sequence length="142" mass="16074">MSTAIRAHQIDATEARLIEAHDAQCTDRLCGRTERSGRQRHTFQCAQSADIGRQVNRMRQQYRAQAPAVGDTVEYHGSLTEAHGPYAVLSRSEDTSQDHRERPEYTISDGQRRIHVRRASISRVMRPQPQAPEPPAGQLNLF</sequence>